<dbReference type="EMBL" id="JAVIJP010000016">
    <property type="protein sequence ID" value="KAL3643397.1"/>
    <property type="molecule type" value="Genomic_DNA"/>
</dbReference>
<dbReference type="AlphaFoldDB" id="A0ABD3DPZ5"/>
<reference evidence="2" key="1">
    <citation type="journal article" date="2024" name="IScience">
        <title>Strigolactones Initiate the Formation of Haustorium-like Structures in Castilleja.</title>
        <authorList>
            <person name="Buerger M."/>
            <person name="Peterson D."/>
            <person name="Chory J."/>
        </authorList>
    </citation>
    <scope>NUCLEOTIDE SEQUENCE [LARGE SCALE GENOMIC DNA]</scope>
</reference>
<protein>
    <submittedName>
        <fullName evidence="1">Uncharacterized protein</fullName>
    </submittedName>
</protein>
<organism evidence="1 2">
    <name type="scientific">Castilleja foliolosa</name>
    <dbReference type="NCBI Taxonomy" id="1961234"/>
    <lineage>
        <taxon>Eukaryota</taxon>
        <taxon>Viridiplantae</taxon>
        <taxon>Streptophyta</taxon>
        <taxon>Embryophyta</taxon>
        <taxon>Tracheophyta</taxon>
        <taxon>Spermatophyta</taxon>
        <taxon>Magnoliopsida</taxon>
        <taxon>eudicotyledons</taxon>
        <taxon>Gunneridae</taxon>
        <taxon>Pentapetalae</taxon>
        <taxon>asterids</taxon>
        <taxon>lamiids</taxon>
        <taxon>Lamiales</taxon>
        <taxon>Orobanchaceae</taxon>
        <taxon>Pedicularideae</taxon>
        <taxon>Castillejinae</taxon>
        <taxon>Castilleja</taxon>
    </lineage>
</organism>
<gene>
    <name evidence="1" type="ORF">CASFOL_014212</name>
</gene>
<accession>A0ABD3DPZ5</accession>
<evidence type="ECO:0000313" key="1">
    <source>
        <dbReference type="EMBL" id="KAL3643397.1"/>
    </source>
</evidence>
<proteinExistence type="predicted"/>
<sequence length="148" mass="16551">MEVPATNNSSNYTPICPDGKGIQSDSDAIRHVDGETACHYCNILHDDEANPDGAVDTSNIRKNQMNFVQSQTCSQRSKQNRTNCVSVDDLFAKFTTKRKINMCTSREDNILVHEKKKVLISSHDRIEAEAKCDSKTPLEKFNGSDNEV</sequence>
<evidence type="ECO:0000313" key="2">
    <source>
        <dbReference type="Proteomes" id="UP001632038"/>
    </source>
</evidence>
<comment type="caution">
    <text evidence="1">The sequence shown here is derived from an EMBL/GenBank/DDBJ whole genome shotgun (WGS) entry which is preliminary data.</text>
</comment>
<dbReference type="Proteomes" id="UP001632038">
    <property type="component" value="Unassembled WGS sequence"/>
</dbReference>
<name>A0ABD3DPZ5_9LAMI</name>
<keyword evidence="2" id="KW-1185">Reference proteome</keyword>